<dbReference type="AlphaFoldDB" id="A0A6M1RG79"/>
<evidence type="ECO:0000313" key="5">
    <source>
        <dbReference type="EMBL" id="NGO38596.1"/>
    </source>
</evidence>
<dbReference type="InterPro" id="IPR011701">
    <property type="entry name" value="MFS"/>
</dbReference>
<dbReference type="InterPro" id="IPR052528">
    <property type="entry name" value="Sugar_transport-like"/>
</dbReference>
<organism evidence="5 6">
    <name type="scientific">Limisphaera ngatamarikiensis</name>
    <dbReference type="NCBI Taxonomy" id="1324935"/>
    <lineage>
        <taxon>Bacteria</taxon>
        <taxon>Pseudomonadati</taxon>
        <taxon>Verrucomicrobiota</taxon>
        <taxon>Verrucomicrobiia</taxon>
        <taxon>Limisphaerales</taxon>
        <taxon>Limisphaeraceae</taxon>
        <taxon>Limisphaera</taxon>
    </lineage>
</organism>
<dbReference type="Gene3D" id="1.20.1250.20">
    <property type="entry name" value="MFS general substrate transporter like domains"/>
    <property type="match status" value="2"/>
</dbReference>
<dbReference type="PANTHER" id="PTHR23526">
    <property type="entry name" value="INTEGRAL MEMBRANE TRANSPORT PROTEIN-RELATED"/>
    <property type="match status" value="1"/>
</dbReference>
<keyword evidence="2 4" id="KW-1133">Transmembrane helix</keyword>
<dbReference type="Proteomes" id="UP000477311">
    <property type="component" value="Unassembled WGS sequence"/>
</dbReference>
<feature type="transmembrane region" description="Helical" evidence="4">
    <location>
        <begin position="102"/>
        <end position="120"/>
    </location>
</feature>
<evidence type="ECO:0000256" key="3">
    <source>
        <dbReference type="ARBA" id="ARBA00023136"/>
    </source>
</evidence>
<reference evidence="5 6" key="1">
    <citation type="submission" date="2020-02" db="EMBL/GenBank/DDBJ databases">
        <title>Draft genome sequence of Limisphaera ngatamarikiensis NGM72.4T, a thermophilic Verrucomicrobia grouped in subdivision 3.</title>
        <authorList>
            <person name="Carere C.R."/>
            <person name="Steen J."/>
            <person name="Hugenholtz P."/>
            <person name="Stott M.B."/>
        </authorList>
    </citation>
    <scope>NUCLEOTIDE SEQUENCE [LARGE SCALE GENOMIC DNA]</scope>
    <source>
        <strain evidence="5 6">NGM72.4</strain>
    </source>
</reference>
<evidence type="ECO:0000256" key="4">
    <source>
        <dbReference type="SAM" id="Phobius"/>
    </source>
</evidence>
<feature type="transmembrane region" description="Helical" evidence="4">
    <location>
        <begin position="311"/>
        <end position="334"/>
    </location>
</feature>
<feature type="transmembrane region" description="Helical" evidence="4">
    <location>
        <begin position="46"/>
        <end position="66"/>
    </location>
</feature>
<accession>A0A6M1RG79</accession>
<feature type="transmembrane region" description="Helical" evidence="4">
    <location>
        <begin position="283"/>
        <end position="305"/>
    </location>
</feature>
<dbReference type="PANTHER" id="PTHR23526:SF2">
    <property type="entry name" value="MAJOR FACILITATOR SUPERFAMILY (MFS) PROFILE DOMAIN-CONTAINING PROTEIN"/>
    <property type="match status" value="1"/>
</dbReference>
<keyword evidence="3 4" id="KW-0472">Membrane</keyword>
<protein>
    <submittedName>
        <fullName evidence="5">MFS transporter</fullName>
    </submittedName>
</protein>
<dbReference type="SUPFAM" id="SSF103473">
    <property type="entry name" value="MFS general substrate transporter"/>
    <property type="match status" value="1"/>
</dbReference>
<dbReference type="RefSeq" id="WP_165106148.1">
    <property type="nucleotide sequence ID" value="NZ_JAAKYA010000023.1"/>
</dbReference>
<feature type="transmembrane region" description="Helical" evidence="4">
    <location>
        <begin position="141"/>
        <end position="159"/>
    </location>
</feature>
<sequence length="414" mass="44951">MSPAELRQTTYYYERWRAVASGILETAGTTFLLLIAVRWFQAGPWAKAMVAGGGSLGFLLSPWLVSRVERARWPVTRASAALAFTGAGILLVMALVHALPVYVTGAAIAVACLSLAVPLMTQVFQDNYPDHERGRLFSRTVMIRIAAAAGFSELAGRALSGRIEAWPWLLVVFAGAFLLAGWAMNRCPSRPLEQTEGTHPFKAMRFVRQDALFRRTLVMWMLMGFGNLMMLPLRVEYLANERHGVTVGGEPLTVAGVAFLTGVIPNLARLVMSPVWGWLFDRANFFVLRIVLNLGFALGIGTFFTSDSLTGLVLAAVLFGVSNAGGDVAWSLWVTKFAPPGRVADYMSVHTFFTGVRGLLAPLVAFVLIEHCTVGQVAAISVGLILAGTLLLVPEIPEGRRGRRAEALVEEVSE</sequence>
<evidence type="ECO:0000313" key="6">
    <source>
        <dbReference type="Proteomes" id="UP000477311"/>
    </source>
</evidence>
<feature type="transmembrane region" description="Helical" evidence="4">
    <location>
        <begin position="251"/>
        <end position="271"/>
    </location>
</feature>
<keyword evidence="6" id="KW-1185">Reference proteome</keyword>
<dbReference type="Pfam" id="PF07690">
    <property type="entry name" value="MFS_1"/>
    <property type="match status" value="1"/>
</dbReference>
<feature type="transmembrane region" description="Helical" evidence="4">
    <location>
        <begin position="78"/>
        <end position="96"/>
    </location>
</feature>
<gene>
    <name evidence="5" type="ORF">G4L39_04165</name>
</gene>
<proteinExistence type="predicted"/>
<dbReference type="EMBL" id="JAAKYA010000023">
    <property type="protein sequence ID" value="NGO38596.1"/>
    <property type="molecule type" value="Genomic_DNA"/>
</dbReference>
<name>A0A6M1RG79_9BACT</name>
<feature type="transmembrane region" description="Helical" evidence="4">
    <location>
        <begin position="375"/>
        <end position="394"/>
    </location>
</feature>
<dbReference type="InterPro" id="IPR036259">
    <property type="entry name" value="MFS_trans_sf"/>
</dbReference>
<feature type="transmembrane region" description="Helical" evidence="4">
    <location>
        <begin position="21"/>
        <end position="40"/>
    </location>
</feature>
<evidence type="ECO:0000256" key="1">
    <source>
        <dbReference type="ARBA" id="ARBA00022692"/>
    </source>
</evidence>
<feature type="transmembrane region" description="Helical" evidence="4">
    <location>
        <begin position="346"/>
        <end position="369"/>
    </location>
</feature>
<feature type="transmembrane region" description="Helical" evidence="4">
    <location>
        <begin position="165"/>
        <end position="184"/>
    </location>
</feature>
<dbReference type="GO" id="GO:0022857">
    <property type="term" value="F:transmembrane transporter activity"/>
    <property type="evidence" value="ECO:0007669"/>
    <property type="project" value="InterPro"/>
</dbReference>
<evidence type="ECO:0000256" key="2">
    <source>
        <dbReference type="ARBA" id="ARBA00022989"/>
    </source>
</evidence>
<comment type="caution">
    <text evidence="5">The sequence shown here is derived from an EMBL/GenBank/DDBJ whole genome shotgun (WGS) entry which is preliminary data.</text>
</comment>
<feature type="transmembrane region" description="Helical" evidence="4">
    <location>
        <begin position="212"/>
        <end position="231"/>
    </location>
</feature>
<keyword evidence="1 4" id="KW-0812">Transmembrane</keyword>